<dbReference type="Proteomes" id="UP000828390">
    <property type="component" value="Unassembled WGS sequence"/>
</dbReference>
<accession>A0A9D4BGU6</accession>
<reference evidence="1" key="2">
    <citation type="submission" date="2020-11" db="EMBL/GenBank/DDBJ databases">
        <authorList>
            <person name="McCartney M.A."/>
            <person name="Auch B."/>
            <person name="Kono T."/>
            <person name="Mallez S."/>
            <person name="Becker A."/>
            <person name="Gohl D.M."/>
            <person name="Silverstein K.A.T."/>
            <person name="Koren S."/>
            <person name="Bechman K.B."/>
            <person name="Herman A."/>
            <person name="Abrahante J.E."/>
            <person name="Garbe J."/>
        </authorList>
    </citation>
    <scope>NUCLEOTIDE SEQUENCE</scope>
    <source>
        <strain evidence="1">Duluth1</strain>
        <tissue evidence="1">Whole animal</tissue>
    </source>
</reference>
<dbReference type="EMBL" id="JAIWYP010000015">
    <property type="protein sequence ID" value="KAH3702645.1"/>
    <property type="molecule type" value="Genomic_DNA"/>
</dbReference>
<evidence type="ECO:0000313" key="2">
    <source>
        <dbReference type="Proteomes" id="UP000828390"/>
    </source>
</evidence>
<keyword evidence="2" id="KW-1185">Reference proteome</keyword>
<evidence type="ECO:0000313" key="1">
    <source>
        <dbReference type="EMBL" id="KAH3702645.1"/>
    </source>
</evidence>
<sequence>MIEKVKTTENSPKLLRDALHTTEKQSVGWISFHSICRVRMRRIYSAKVREVNTDSASLRGSMPSATAIRRVNTRSGRGVAADYSMLTEVEEHVPSLKVEKSSGVDNFRSELIKH</sequence>
<comment type="caution">
    <text evidence="1">The sequence shown here is derived from an EMBL/GenBank/DDBJ whole genome shotgun (WGS) entry which is preliminary data.</text>
</comment>
<gene>
    <name evidence="1" type="ORF">DPMN_077671</name>
</gene>
<protein>
    <submittedName>
        <fullName evidence="1">Uncharacterized protein</fullName>
    </submittedName>
</protein>
<organism evidence="1 2">
    <name type="scientific">Dreissena polymorpha</name>
    <name type="common">Zebra mussel</name>
    <name type="synonym">Mytilus polymorpha</name>
    <dbReference type="NCBI Taxonomy" id="45954"/>
    <lineage>
        <taxon>Eukaryota</taxon>
        <taxon>Metazoa</taxon>
        <taxon>Spiralia</taxon>
        <taxon>Lophotrochozoa</taxon>
        <taxon>Mollusca</taxon>
        <taxon>Bivalvia</taxon>
        <taxon>Autobranchia</taxon>
        <taxon>Heteroconchia</taxon>
        <taxon>Euheterodonta</taxon>
        <taxon>Imparidentia</taxon>
        <taxon>Neoheterodontei</taxon>
        <taxon>Myida</taxon>
        <taxon>Dreissenoidea</taxon>
        <taxon>Dreissenidae</taxon>
        <taxon>Dreissena</taxon>
    </lineage>
</organism>
<name>A0A9D4BGU6_DREPO</name>
<proteinExistence type="predicted"/>
<reference evidence="1" key="1">
    <citation type="journal article" date="2019" name="bioRxiv">
        <title>The Genome of the Zebra Mussel, Dreissena polymorpha: A Resource for Invasive Species Research.</title>
        <authorList>
            <person name="McCartney M.A."/>
            <person name="Auch B."/>
            <person name="Kono T."/>
            <person name="Mallez S."/>
            <person name="Zhang Y."/>
            <person name="Obille A."/>
            <person name="Becker A."/>
            <person name="Abrahante J.E."/>
            <person name="Garbe J."/>
            <person name="Badalamenti J.P."/>
            <person name="Herman A."/>
            <person name="Mangelson H."/>
            <person name="Liachko I."/>
            <person name="Sullivan S."/>
            <person name="Sone E.D."/>
            <person name="Koren S."/>
            <person name="Silverstein K.A.T."/>
            <person name="Beckman K.B."/>
            <person name="Gohl D.M."/>
        </authorList>
    </citation>
    <scope>NUCLEOTIDE SEQUENCE</scope>
    <source>
        <strain evidence="1">Duluth1</strain>
        <tissue evidence="1">Whole animal</tissue>
    </source>
</reference>
<dbReference type="AlphaFoldDB" id="A0A9D4BGU6"/>